<dbReference type="PANTHER" id="PTHR13696:SF96">
    <property type="entry name" value="COBQ_COBB_MIND_PARA NUCLEOTIDE BINDING DOMAIN-CONTAINING PROTEIN"/>
    <property type="match status" value="1"/>
</dbReference>
<organism evidence="2 3">
    <name type="scientific">Acuticoccus sediminis</name>
    <dbReference type="NCBI Taxonomy" id="2184697"/>
    <lineage>
        <taxon>Bacteria</taxon>
        <taxon>Pseudomonadati</taxon>
        <taxon>Pseudomonadota</taxon>
        <taxon>Alphaproteobacteria</taxon>
        <taxon>Hyphomicrobiales</taxon>
        <taxon>Amorphaceae</taxon>
        <taxon>Acuticoccus</taxon>
    </lineage>
</organism>
<feature type="domain" description="CobQ/CobB/MinD/ParA nucleotide binding" evidence="1">
    <location>
        <begin position="4"/>
        <end position="187"/>
    </location>
</feature>
<dbReference type="PANTHER" id="PTHR13696">
    <property type="entry name" value="P-LOOP CONTAINING NUCLEOSIDE TRIPHOSPHATE HYDROLASE"/>
    <property type="match status" value="1"/>
</dbReference>
<evidence type="ECO:0000313" key="2">
    <source>
        <dbReference type="EMBL" id="RAH95796.1"/>
    </source>
</evidence>
<dbReference type="RefSeq" id="WP_111352755.1">
    <property type="nucleotide sequence ID" value="NZ_QHHQ01000021.1"/>
</dbReference>
<dbReference type="OrthoDB" id="9804460at2"/>
<dbReference type="InterPro" id="IPR050678">
    <property type="entry name" value="DNA_Partitioning_ATPase"/>
</dbReference>
<dbReference type="Gene3D" id="3.40.50.300">
    <property type="entry name" value="P-loop containing nucleotide triphosphate hydrolases"/>
    <property type="match status" value="1"/>
</dbReference>
<dbReference type="InterPro" id="IPR027417">
    <property type="entry name" value="P-loop_NTPase"/>
</dbReference>
<name>A0A8B2NGW9_9HYPH</name>
<dbReference type="InterPro" id="IPR002586">
    <property type="entry name" value="CobQ/CobB/MinD/ParA_Nub-bd_dom"/>
</dbReference>
<dbReference type="PIRSF" id="PIRSF009320">
    <property type="entry name" value="Nuc_binding_HP_1000"/>
    <property type="match status" value="1"/>
</dbReference>
<gene>
    <name evidence="2" type="ORF">DLJ53_33960</name>
</gene>
<keyword evidence="3" id="KW-1185">Reference proteome</keyword>
<evidence type="ECO:0000259" key="1">
    <source>
        <dbReference type="Pfam" id="PF01656"/>
    </source>
</evidence>
<dbReference type="AlphaFoldDB" id="A0A8B2NGW9"/>
<dbReference type="SUPFAM" id="SSF52540">
    <property type="entry name" value="P-loop containing nucleoside triphosphate hydrolases"/>
    <property type="match status" value="1"/>
</dbReference>
<dbReference type="EMBL" id="QHHQ01000021">
    <property type="protein sequence ID" value="RAH95796.1"/>
    <property type="molecule type" value="Genomic_DNA"/>
</dbReference>
<comment type="caution">
    <text evidence="2">The sequence shown here is derived from an EMBL/GenBank/DDBJ whole genome shotgun (WGS) entry which is preliminary data.</text>
</comment>
<proteinExistence type="predicted"/>
<evidence type="ECO:0000313" key="3">
    <source>
        <dbReference type="Proteomes" id="UP000249590"/>
    </source>
</evidence>
<accession>A0A8B2NGW9</accession>
<dbReference type="CDD" id="cd02042">
    <property type="entry name" value="ParAB_family"/>
    <property type="match status" value="1"/>
</dbReference>
<dbReference type="Pfam" id="PF01656">
    <property type="entry name" value="CbiA"/>
    <property type="match status" value="1"/>
</dbReference>
<dbReference type="Proteomes" id="UP000249590">
    <property type="component" value="Unassembled WGS sequence"/>
</dbReference>
<protein>
    <submittedName>
        <fullName evidence="2">Chromosome partitioning protein ParA</fullName>
    </submittedName>
</protein>
<reference evidence="2 3" key="1">
    <citation type="submission" date="2018-05" db="EMBL/GenBank/DDBJ databases">
        <title>Acuticoccus sediminis sp. nov., isolated from deep-sea sediment of Indian Ocean.</title>
        <authorList>
            <person name="Liu X."/>
            <person name="Lai Q."/>
            <person name="Du Y."/>
            <person name="Sun F."/>
            <person name="Zhang X."/>
            <person name="Wang S."/>
            <person name="Shao Z."/>
        </authorList>
    </citation>
    <scope>NUCLEOTIDE SEQUENCE [LARGE SCALE GENOMIC DNA]</scope>
    <source>
        <strain evidence="2 3">PTG4-2</strain>
    </source>
</reference>
<sequence length="223" mass="23874">MIVTIGGIKGGSGKTTVATNLAVMRARDGRDVLLVDADDQETASDFTMLRNERLAGGAGFTSIKLTGAAVRTEVRRLGAKYDDVMIDTGGRDTTSQRAALTVSNVLLVPFVPRSFDVWTLEKVSQLTAEMRTANPGLAAYAFINRADPRGQDNSDAEEVIAEAEELTLLPVALGARKAFGNAAAQGMGVVELKPQDPKASEEIMTLYRHLFDIELISTSVEEA</sequence>